<dbReference type="InterPro" id="IPR036291">
    <property type="entry name" value="NAD(P)-bd_dom_sf"/>
</dbReference>
<dbReference type="Pfam" id="PF13460">
    <property type="entry name" value="NAD_binding_10"/>
    <property type="match status" value="1"/>
</dbReference>
<dbReference type="AlphaFoldDB" id="A0A542EJI2"/>
<evidence type="ECO:0000313" key="2">
    <source>
        <dbReference type="EMBL" id="TQJ15500.1"/>
    </source>
</evidence>
<keyword evidence="3" id="KW-1185">Reference proteome</keyword>
<dbReference type="SUPFAM" id="SSF51735">
    <property type="entry name" value="NAD(P)-binding Rossmann-fold domains"/>
    <property type="match status" value="1"/>
</dbReference>
<dbReference type="InterPro" id="IPR016040">
    <property type="entry name" value="NAD(P)-bd_dom"/>
</dbReference>
<dbReference type="PANTHER" id="PTHR12126:SF11">
    <property type="entry name" value="NADH DEHYDROGENASE [UBIQUINONE] 1 ALPHA SUBCOMPLEX SUBUNIT 9, MITOCHONDRIAL"/>
    <property type="match status" value="1"/>
</dbReference>
<comment type="caution">
    <text evidence="2">The sequence shown here is derived from an EMBL/GenBank/DDBJ whole genome shotgun (WGS) entry which is preliminary data.</text>
</comment>
<protein>
    <submittedName>
        <fullName evidence="2">Uncharacterized protein YbjT (DUF2867 family)</fullName>
    </submittedName>
</protein>
<dbReference type="OrthoDB" id="9771302at2"/>
<dbReference type="Proteomes" id="UP000320806">
    <property type="component" value="Unassembled WGS sequence"/>
</dbReference>
<dbReference type="GO" id="GO:0044877">
    <property type="term" value="F:protein-containing complex binding"/>
    <property type="evidence" value="ECO:0007669"/>
    <property type="project" value="TreeGrafter"/>
</dbReference>
<organism evidence="2 3">
    <name type="scientific">Yimella lutea</name>
    <dbReference type="NCBI Taxonomy" id="587872"/>
    <lineage>
        <taxon>Bacteria</taxon>
        <taxon>Bacillati</taxon>
        <taxon>Actinomycetota</taxon>
        <taxon>Actinomycetes</taxon>
        <taxon>Micrococcales</taxon>
        <taxon>Dermacoccaceae</taxon>
        <taxon>Yimella</taxon>
    </lineage>
</organism>
<name>A0A542EJI2_9MICO</name>
<proteinExistence type="predicted"/>
<evidence type="ECO:0000259" key="1">
    <source>
        <dbReference type="Pfam" id="PF13460"/>
    </source>
</evidence>
<evidence type="ECO:0000313" key="3">
    <source>
        <dbReference type="Proteomes" id="UP000320806"/>
    </source>
</evidence>
<sequence>MSDAAAPPTILPGLPTVGRRPVLVTGGTGTLGRAVVAELVHSQVPARVLTRGSSDGGAEAGVSYVTGDLRDGSGLSEALDAVQAVIHCATDGRHAQDVDVDGTRRLALAALDAEPAPRLVHVSIVGCWDNPLPYYRAKAQAETVVVESGMPHTIVRATQFHALAAQYLGPYAAGIALAPKGLRLAPVDPEWVAKTLVDVALAQDHATGPLELAGPEVLSAREIAVLTAHVRGVKLRRSLAVPRVGGVLKAFANGSNLPGPDARRGGCTYAAWLTTH</sequence>
<reference evidence="2 3" key="1">
    <citation type="submission" date="2019-06" db="EMBL/GenBank/DDBJ databases">
        <title>Sequencing the genomes of 1000 actinobacteria strains.</title>
        <authorList>
            <person name="Klenk H.-P."/>
        </authorList>
    </citation>
    <scope>NUCLEOTIDE SEQUENCE [LARGE SCALE GENOMIC DNA]</scope>
    <source>
        <strain evidence="2 3">DSM 19828</strain>
    </source>
</reference>
<accession>A0A542EJI2</accession>
<gene>
    <name evidence="2" type="ORF">FB459_3056</name>
</gene>
<dbReference type="EMBL" id="VFMO01000001">
    <property type="protein sequence ID" value="TQJ15500.1"/>
    <property type="molecule type" value="Genomic_DNA"/>
</dbReference>
<dbReference type="InterPro" id="IPR051207">
    <property type="entry name" value="ComplexI_NDUFA9_subunit"/>
</dbReference>
<dbReference type="PANTHER" id="PTHR12126">
    <property type="entry name" value="NADH-UBIQUINONE OXIDOREDUCTASE 39 KDA SUBUNIT-RELATED"/>
    <property type="match status" value="1"/>
</dbReference>
<feature type="domain" description="NAD(P)-binding" evidence="1">
    <location>
        <begin position="26"/>
        <end position="161"/>
    </location>
</feature>
<dbReference type="RefSeq" id="WP_141929045.1">
    <property type="nucleotide sequence ID" value="NZ_BAABCI010000036.1"/>
</dbReference>
<dbReference type="Gene3D" id="3.40.50.720">
    <property type="entry name" value="NAD(P)-binding Rossmann-like Domain"/>
    <property type="match status" value="1"/>
</dbReference>